<dbReference type="GO" id="GO:0048731">
    <property type="term" value="P:system development"/>
    <property type="evidence" value="ECO:0007669"/>
    <property type="project" value="UniProtKB-ARBA"/>
</dbReference>
<dbReference type="AlphaFoldDB" id="A0AAW2HYH0"/>
<keyword evidence="6 9" id="KW-1015">Disulfide bond</keyword>
<keyword evidence="3" id="KW-0272">Extracellular matrix</keyword>
<evidence type="ECO:0000256" key="2">
    <source>
        <dbReference type="ARBA" id="ARBA00022525"/>
    </source>
</evidence>
<feature type="domain" description="Laminin EGF-like" evidence="10">
    <location>
        <begin position="99"/>
        <end position="145"/>
    </location>
</feature>
<dbReference type="CDD" id="cd00055">
    <property type="entry name" value="EGF_Lam"/>
    <property type="match status" value="2"/>
</dbReference>
<dbReference type="PANTHER" id="PTHR24035">
    <property type="entry name" value="MULTIPLE EPIDERMAL GROWTH FACTOR-LIKE DOMAINS PROTEIN"/>
    <property type="match status" value="1"/>
</dbReference>
<comment type="caution">
    <text evidence="9">Lacks conserved residue(s) required for the propagation of feature annotation.</text>
</comment>
<keyword evidence="2" id="KW-0964">Secreted</keyword>
<dbReference type="InterPro" id="IPR052108">
    <property type="entry name" value="MEGF/SIB"/>
</dbReference>
<feature type="disulfide bond" evidence="9">
    <location>
        <begin position="73"/>
        <end position="82"/>
    </location>
</feature>
<dbReference type="Pfam" id="PF00053">
    <property type="entry name" value="EGF_laminin"/>
    <property type="match status" value="1"/>
</dbReference>
<keyword evidence="5" id="KW-0175">Coiled coil</keyword>
<dbReference type="PROSITE" id="PS50027">
    <property type="entry name" value="EGF_LAM_2"/>
    <property type="match status" value="2"/>
</dbReference>
<comment type="caution">
    <text evidence="11">The sequence shown here is derived from an EMBL/GenBank/DDBJ whole genome shotgun (WGS) entry which is preliminary data.</text>
</comment>
<dbReference type="EMBL" id="JARGDH010000003">
    <property type="protein sequence ID" value="KAL0274375.1"/>
    <property type="molecule type" value="Genomic_DNA"/>
</dbReference>
<evidence type="ECO:0000256" key="3">
    <source>
        <dbReference type="ARBA" id="ARBA00022530"/>
    </source>
</evidence>
<evidence type="ECO:0000256" key="6">
    <source>
        <dbReference type="ARBA" id="ARBA00023157"/>
    </source>
</evidence>
<proteinExistence type="predicted"/>
<keyword evidence="8 9" id="KW-0424">Laminin EGF-like domain</keyword>
<evidence type="ECO:0000313" key="11">
    <source>
        <dbReference type="EMBL" id="KAL0274375.1"/>
    </source>
</evidence>
<keyword evidence="7" id="KW-0325">Glycoprotein</keyword>
<feature type="disulfide bond" evidence="9">
    <location>
        <begin position="119"/>
        <end position="128"/>
    </location>
</feature>
<protein>
    <recommendedName>
        <fullName evidence="10">Laminin EGF-like domain-containing protein</fullName>
    </recommendedName>
</protein>
<organism evidence="11">
    <name type="scientific">Menopon gallinae</name>
    <name type="common">poultry shaft louse</name>
    <dbReference type="NCBI Taxonomy" id="328185"/>
    <lineage>
        <taxon>Eukaryota</taxon>
        <taxon>Metazoa</taxon>
        <taxon>Ecdysozoa</taxon>
        <taxon>Arthropoda</taxon>
        <taxon>Hexapoda</taxon>
        <taxon>Insecta</taxon>
        <taxon>Pterygota</taxon>
        <taxon>Neoptera</taxon>
        <taxon>Paraneoptera</taxon>
        <taxon>Psocodea</taxon>
        <taxon>Troctomorpha</taxon>
        <taxon>Phthiraptera</taxon>
        <taxon>Amblycera</taxon>
        <taxon>Menoponidae</taxon>
        <taxon>Menopon</taxon>
    </lineage>
</organism>
<dbReference type="InterPro" id="IPR002049">
    <property type="entry name" value="LE_dom"/>
</dbReference>
<gene>
    <name evidence="11" type="ORF">PYX00_006819</name>
</gene>
<sequence>MKYSGKLWAKGTEITYWILRVLEDGDYDLNLDTLELYFCRRNTLPFDIVLSCECDADGFASEECYKVSGQCPCRERYTGRKCDRCEVGFGNVSANCEKCECGIGTKGGTCDSVSGECDCQEGAAPPKCDACEDLHYGLSAEGCTECGNNGLIGGVEAGLEVCFCQRKGRRQKPFAKPSVSGIVRRCRVTHEKPPIYGIARCLPRRDVSPIESYRQGRDLGEDGIDETSSGASFFIGIARHATALPE</sequence>
<feature type="domain" description="Laminin EGF-like" evidence="10">
    <location>
        <begin position="52"/>
        <end position="98"/>
    </location>
</feature>
<dbReference type="PANTHER" id="PTHR24035:SF109">
    <property type="entry name" value="PROTEIN DRAPER"/>
    <property type="match status" value="1"/>
</dbReference>
<feature type="disulfide bond" evidence="9">
    <location>
        <begin position="52"/>
        <end position="64"/>
    </location>
</feature>
<evidence type="ECO:0000256" key="5">
    <source>
        <dbReference type="ARBA" id="ARBA00023054"/>
    </source>
</evidence>
<dbReference type="GO" id="GO:0048513">
    <property type="term" value="P:animal organ development"/>
    <property type="evidence" value="ECO:0007669"/>
    <property type="project" value="UniProtKB-ARBA"/>
</dbReference>
<reference evidence="11" key="1">
    <citation type="journal article" date="2024" name="Gigascience">
        <title>Chromosome-level genome of the poultry shaft louse Menopon gallinae provides insight into the host-switching and adaptive evolution of parasitic lice.</title>
        <authorList>
            <person name="Xu Y."/>
            <person name="Ma L."/>
            <person name="Liu S."/>
            <person name="Liang Y."/>
            <person name="Liu Q."/>
            <person name="He Z."/>
            <person name="Tian L."/>
            <person name="Duan Y."/>
            <person name="Cai W."/>
            <person name="Li H."/>
            <person name="Song F."/>
        </authorList>
    </citation>
    <scope>NUCLEOTIDE SEQUENCE</scope>
    <source>
        <strain evidence="11">Cailab_2023a</strain>
    </source>
</reference>
<evidence type="ECO:0000256" key="4">
    <source>
        <dbReference type="ARBA" id="ARBA00022737"/>
    </source>
</evidence>
<comment type="subcellular location">
    <subcellularLocation>
        <location evidence="1">Secreted</location>
        <location evidence="1">Extracellular space</location>
        <location evidence="1">Extracellular matrix</location>
    </subcellularLocation>
</comment>
<evidence type="ECO:0000256" key="7">
    <source>
        <dbReference type="ARBA" id="ARBA00023180"/>
    </source>
</evidence>
<accession>A0AAW2HYH0</accession>
<keyword evidence="4" id="KW-0677">Repeat</keyword>
<dbReference type="SMART" id="SM00180">
    <property type="entry name" value="EGF_Lam"/>
    <property type="match status" value="2"/>
</dbReference>
<evidence type="ECO:0000259" key="10">
    <source>
        <dbReference type="PROSITE" id="PS50027"/>
    </source>
</evidence>
<feature type="disulfide bond" evidence="9">
    <location>
        <begin position="54"/>
        <end position="71"/>
    </location>
</feature>
<dbReference type="SUPFAM" id="SSF57196">
    <property type="entry name" value="EGF/Laminin"/>
    <property type="match status" value="1"/>
</dbReference>
<evidence type="ECO:0000256" key="8">
    <source>
        <dbReference type="ARBA" id="ARBA00023292"/>
    </source>
</evidence>
<evidence type="ECO:0000256" key="1">
    <source>
        <dbReference type="ARBA" id="ARBA00004498"/>
    </source>
</evidence>
<dbReference type="FunFam" id="2.10.25.10:FF:000135">
    <property type="entry name" value="Laminin subunit beta 4"/>
    <property type="match status" value="1"/>
</dbReference>
<evidence type="ECO:0000256" key="9">
    <source>
        <dbReference type="PROSITE-ProRule" id="PRU00460"/>
    </source>
</evidence>
<name>A0AAW2HYH0_9NEOP</name>
<dbReference type="PROSITE" id="PS01248">
    <property type="entry name" value="EGF_LAM_1"/>
    <property type="match status" value="1"/>
</dbReference>
<dbReference type="Gene3D" id="2.10.25.10">
    <property type="entry name" value="Laminin"/>
    <property type="match status" value="2"/>
</dbReference>